<evidence type="ECO:0000256" key="1">
    <source>
        <dbReference type="ARBA" id="ARBA00023125"/>
    </source>
</evidence>
<dbReference type="SMART" id="SM00530">
    <property type="entry name" value="HTH_XRE"/>
    <property type="match status" value="1"/>
</dbReference>
<feature type="domain" description="HTH cro/C1-type" evidence="2">
    <location>
        <begin position="12"/>
        <end position="66"/>
    </location>
</feature>
<reference evidence="3" key="2">
    <citation type="submission" date="2021-04" db="EMBL/GenBank/DDBJ databases">
        <authorList>
            <person name="Gilroy R."/>
        </authorList>
    </citation>
    <scope>NUCLEOTIDE SEQUENCE</scope>
    <source>
        <strain evidence="3">CHK178-16964</strain>
    </source>
</reference>
<evidence type="ECO:0000313" key="3">
    <source>
        <dbReference type="EMBL" id="HJA70309.1"/>
    </source>
</evidence>
<gene>
    <name evidence="3" type="ORF">IAA07_01855</name>
</gene>
<organism evidence="3 4">
    <name type="scientific">Candidatus Lachnoclostridium stercoravium</name>
    <dbReference type="NCBI Taxonomy" id="2838633"/>
    <lineage>
        <taxon>Bacteria</taxon>
        <taxon>Bacillati</taxon>
        <taxon>Bacillota</taxon>
        <taxon>Clostridia</taxon>
        <taxon>Lachnospirales</taxon>
        <taxon>Lachnospiraceae</taxon>
    </lineage>
</organism>
<evidence type="ECO:0000259" key="2">
    <source>
        <dbReference type="PROSITE" id="PS50943"/>
    </source>
</evidence>
<dbReference type="Pfam" id="PF01381">
    <property type="entry name" value="HTH_3"/>
    <property type="match status" value="1"/>
</dbReference>
<keyword evidence="1" id="KW-0238">DNA-binding</keyword>
<sequence length="235" mass="27698">MSEVSIEIGNRIRYFRKSRKMTLEELAELICKSKATMSKYEKGEISIDVETLYDLAEALHIHVEQLLYHKISNNDSPEREIKPAFFRGLNHFYAYFFDGRDGSLNRSVLDIFSQVENNKYNIVMYMNCKDLEQYQKSENTYWGYIEHFDALSIIELTHQDNPMEKASIQILASFLDAEMKWGLWNGVSSRPMMPVAVKMLFSKKPVKEDEELIRQLKVSKEDVRRMKLYNFFSVV</sequence>
<dbReference type="SUPFAM" id="SSF47413">
    <property type="entry name" value="lambda repressor-like DNA-binding domains"/>
    <property type="match status" value="1"/>
</dbReference>
<accession>A0A9D2HGY1</accession>
<name>A0A9D2HGY1_9FIRM</name>
<dbReference type="Proteomes" id="UP000823900">
    <property type="component" value="Unassembled WGS sequence"/>
</dbReference>
<dbReference type="AlphaFoldDB" id="A0A9D2HGY1"/>
<comment type="caution">
    <text evidence="3">The sequence shown here is derived from an EMBL/GenBank/DDBJ whole genome shotgun (WGS) entry which is preliminary data.</text>
</comment>
<dbReference type="EMBL" id="DWZA01000018">
    <property type="protein sequence ID" value="HJA70309.1"/>
    <property type="molecule type" value="Genomic_DNA"/>
</dbReference>
<dbReference type="PANTHER" id="PTHR46558">
    <property type="entry name" value="TRACRIPTIONAL REGULATORY PROTEIN-RELATED-RELATED"/>
    <property type="match status" value="1"/>
</dbReference>
<dbReference type="GO" id="GO:0003677">
    <property type="term" value="F:DNA binding"/>
    <property type="evidence" value="ECO:0007669"/>
    <property type="project" value="UniProtKB-KW"/>
</dbReference>
<dbReference type="InterPro" id="IPR001387">
    <property type="entry name" value="Cro/C1-type_HTH"/>
</dbReference>
<dbReference type="PROSITE" id="PS50943">
    <property type="entry name" value="HTH_CROC1"/>
    <property type="match status" value="1"/>
</dbReference>
<dbReference type="InterPro" id="IPR010982">
    <property type="entry name" value="Lambda_DNA-bd_dom_sf"/>
</dbReference>
<dbReference type="CDD" id="cd00093">
    <property type="entry name" value="HTH_XRE"/>
    <property type="match status" value="1"/>
</dbReference>
<proteinExistence type="predicted"/>
<reference evidence="3" key="1">
    <citation type="journal article" date="2021" name="PeerJ">
        <title>Extensive microbial diversity within the chicken gut microbiome revealed by metagenomics and culture.</title>
        <authorList>
            <person name="Gilroy R."/>
            <person name="Ravi A."/>
            <person name="Getino M."/>
            <person name="Pursley I."/>
            <person name="Horton D.L."/>
            <person name="Alikhan N.F."/>
            <person name="Baker D."/>
            <person name="Gharbi K."/>
            <person name="Hall N."/>
            <person name="Watson M."/>
            <person name="Adriaenssens E.M."/>
            <person name="Foster-Nyarko E."/>
            <person name="Jarju S."/>
            <person name="Secka A."/>
            <person name="Antonio M."/>
            <person name="Oren A."/>
            <person name="Chaudhuri R.R."/>
            <person name="La Ragione R."/>
            <person name="Hildebrand F."/>
            <person name="Pallen M.J."/>
        </authorList>
    </citation>
    <scope>NUCLEOTIDE SEQUENCE</scope>
    <source>
        <strain evidence="3">CHK178-16964</strain>
    </source>
</reference>
<dbReference type="Gene3D" id="1.10.260.40">
    <property type="entry name" value="lambda repressor-like DNA-binding domains"/>
    <property type="match status" value="1"/>
</dbReference>
<evidence type="ECO:0000313" key="4">
    <source>
        <dbReference type="Proteomes" id="UP000823900"/>
    </source>
</evidence>
<protein>
    <submittedName>
        <fullName evidence="3">Helix-turn-helix domain-containing protein</fullName>
    </submittedName>
</protein>
<dbReference type="PANTHER" id="PTHR46558:SF11">
    <property type="entry name" value="HTH-TYPE TRANSCRIPTIONAL REGULATOR XRE"/>
    <property type="match status" value="1"/>
</dbReference>